<organism evidence="1 2">
    <name type="scientific">Lindgomyces ingoldianus</name>
    <dbReference type="NCBI Taxonomy" id="673940"/>
    <lineage>
        <taxon>Eukaryota</taxon>
        <taxon>Fungi</taxon>
        <taxon>Dikarya</taxon>
        <taxon>Ascomycota</taxon>
        <taxon>Pezizomycotina</taxon>
        <taxon>Dothideomycetes</taxon>
        <taxon>Pleosporomycetidae</taxon>
        <taxon>Pleosporales</taxon>
        <taxon>Lindgomycetaceae</taxon>
        <taxon>Lindgomyces</taxon>
    </lineage>
</organism>
<protein>
    <submittedName>
        <fullName evidence="1">MFS general substrate transporter</fullName>
    </submittedName>
</protein>
<feature type="non-terminal residue" evidence="1">
    <location>
        <position position="483"/>
    </location>
</feature>
<name>A0ACB6R771_9PLEO</name>
<dbReference type="Proteomes" id="UP000799755">
    <property type="component" value="Unassembled WGS sequence"/>
</dbReference>
<accession>A0ACB6R771</accession>
<sequence length="483" mass="52683">EKQYHIFSQKKKWFVVAMVGATGTLSVLTPYIYLPLLVTIAKEFNLGLGSVALTISLYFIFQGIFAMFWDAISDTFGRRPTYIYSIFTFLATNIILSFSPNFAILLVFRGIQAAGIASVVSMGNGVILDMTPLPEADNFFKAYQGVRNASMVFGPLLGGALSNSLGFRSIFVLLLVLSSTIFVLLLLSLPETLRSVAGNGSVDLHGIHEPLLSKFNRWKGNVNTPPCVDEGEEDCVRPKVSVRMFLEPLLLLNEKDILLSLLFAGVTYAAWGMVLVSTAGLFNSVFGLNDLFLGLAFIPNGLGAMVGSAVMGNVLERDFLEACSKHRAVHSLPPTFTLSRSSLPADFPLERSRLARLPWVTMLFILSICFYGFSLASPSLTKRQGWIVLPLLLQFLIAVSTTSVCAIHQTLVSDLCPRQGASSAAVNNLMRCSFAAVGVALIQKIIKGAGVGPAFVALGFVIIILMPLPVLQWYFGSEWRRAR</sequence>
<evidence type="ECO:0000313" key="1">
    <source>
        <dbReference type="EMBL" id="KAF2474900.1"/>
    </source>
</evidence>
<keyword evidence="2" id="KW-1185">Reference proteome</keyword>
<comment type="caution">
    <text evidence="1">The sequence shown here is derived from an EMBL/GenBank/DDBJ whole genome shotgun (WGS) entry which is preliminary data.</text>
</comment>
<feature type="non-terminal residue" evidence="1">
    <location>
        <position position="1"/>
    </location>
</feature>
<evidence type="ECO:0000313" key="2">
    <source>
        <dbReference type="Proteomes" id="UP000799755"/>
    </source>
</evidence>
<dbReference type="EMBL" id="MU003497">
    <property type="protein sequence ID" value="KAF2474900.1"/>
    <property type="molecule type" value="Genomic_DNA"/>
</dbReference>
<proteinExistence type="predicted"/>
<gene>
    <name evidence="1" type="ORF">BDR25DRAFT_201350</name>
</gene>
<reference evidence="1" key="1">
    <citation type="journal article" date="2020" name="Stud. Mycol.">
        <title>101 Dothideomycetes genomes: a test case for predicting lifestyles and emergence of pathogens.</title>
        <authorList>
            <person name="Haridas S."/>
            <person name="Albert R."/>
            <person name="Binder M."/>
            <person name="Bloem J."/>
            <person name="Labutti K."/>
            <person name="Salamov A."/>
            <person name="Andreopoulos B."/>
            <person name="Baker S."/>
            <person name="Barry K."/>
            <person name="Bills G."/>
            <person name="Bluhm B."/>
            <person name="Cannon C."/>
            <person name="Castanera R."/>
            <person name="Culley D."/>
            <person name="Daum C."/>
            <person name="Ezra D."/>
            <person name="Gonzalez J."/>
            <person name="Henrissat B."/>
            <person name="Kuo A."/>
            <person name="Liang C."/>
            <person name="Lipzen A."/>
            <person name="Lutzoni F."/>
            <person name="Magnuson J."/>
            <person name="Mondo S."/>
            <person name="Nolan M."/>
            <person name="Ohm R."/>
            <person name="Pangilinan J."/>
            <person name="Park H.-J."/>
            <person name="Ramirez L."/>
            <person name="Alfaro M."/>
            <person name="Sun H."/>
            <person name="Tritt A."/>
            <person name="Yoshinaga Y."/>
            <person name="Zwiers L.-H."/>
            <person name="Turgeon B."/>
            <person name="Goodwin S."/>
            <person name="Spatafora J."/>
            <person name="Crous P."/>
            <person name="Grigoriev I."/>
        </authorList>
    </citation>
    <scope>NUCLEOTIDE SEQUENCE</scope>
    <source>
        <strain evidence="1">ATCC 200398</strain>
    </source>
</reference>